<protein>
    <recommendedName>
        <fullName evidence="2">Complex 1 LYR protein domain-containing protein</fullName>
    </recommendedName>
</protein>
<feature type="domain" description="Complex 1 LYR protein" evidence="2">
    <location>
        <begin position="61"/>
        <end position="104"/>
    </location>
</feature>
<dbReference type="GeneID" id="27662446"/>
<dbReference type="VEuPathDB" id="FungiDB:SPSK_00189"/>
<dbReference type="OrthoDB" id="273010at2759"/>
<organism evidence="3 4">
    <name type="scientific">Sporothrix schenckii 1099-18</name>
    <dbReference type="NCBI Taxonomy" id="1397361"/>
    <lineage>
        <taxon>Eukaryota</taxon>
        <taxon>Fungi</taxon>
        <taxon>Dikarya</taxon>
        <taxon>Ascomycota</taxon>
        <taxon>Pezizomycotina</taxon>
        <taxon>Sordariomycetes</taxon>
        <taxon>Sordariomycetidae</taxon>
        <taxon>Ophiostomatales</taxon>
        <taxon>Ophiostomataceae</taxon>
        <taxon>Sporothrix</taxon>
    </lineage>
</organism>
<feature type="region of interest" description="Disordered" evidence="1">
    <location>
        <begin position="1"/>
        <end position="29"/>
    </location>
</feature>
<proteinExistence type="predicted"/>
<evidence type="ECO:0000313" key="3">
    <source>
        <dbReference type="EMBL" id="KJR83727.1"/>
    </source>
</evidence>
<dbReference type="AlphaFoldDB" id="A0A0F2M1Z6"/>
<gene>
    <name evidence="3" type="ORF">SPSK_00189</name>
</gene>
<dbReference type="RefSeq" id="XP_016586403.1">
    <property type="nucleotide sequence ID" value="XM_016727169.1"/>
</dbReference>
<dbReference type="Proteomes" id="UP000033710">
    <property type="component" value="Unassembled WGS sequence"/>
</dbReference>
<comment type="caution">
    <text evidence="3">The sequence shown here is derived from an EMBL/GenBank/DDBJ whole genome shotgun (WGS) entry which is preliminary data.</text>
</comment>
<evidence type="ECO:0000259" key="2">
    <source>
        <dbReference type="Pfam" id="PF05347"/>
    </source>
</evidence>
<evidence type="ECO:0000256" key="1">
    <source>
        <dbReference type="SAM" id="MobiDB-lite"/>
    </source>
</evidence>
<dbReference type="InterPro" id="IPR008011">
    <property type="entry name" value="Complex1_LYR_dom"/>
</dbReference>
<name>A0A0F2M1Z6_SPOSC</name>
<reference evidence="3 4" key="1">
    <citation type="journal article" date="2014" name="BMC Genomics">
        <title>Comparative genomics of the major fungal agents of human and animal Sporotrichosis: Sporothrix schenckii and Sporothrix brasiliensis.</title>
        <authorList>
            <person name="Teixeira M.M."/>
            <person name="de Almeida L.G."/>
            <person name="Kubitschek-Barreira P."/>
            <person name="Alves F.L."/>
            <person name="Kioshima E.S."/>
            <person name="Abadio A.K."/>
            <person name="Fernandes L."/>
            <person name="Derengowski L.S."/>
            <person name="Ferreira K.S."/>
            <person name="Souza R.C."/>
            <person name="Ruiz J.C."/>
            <person name="de Andrade N.C."/>
            <person name="Paes H.C."/>
            <person name="Nicola A.M."/>
            <person name="Albuquerque P."/>
            <person name="Gerber A.L."/>
            <person name="Martins V.P."/>
            <person name="Peconick L.D."/>
            <person name="Neto A.V."/>
            <person name="Chaucanez C.B."/>
            <person name="Silva P.A."/>
            <person name="Cunha O.L."/>
            <person name="de Oliveira F.F."/>
            <person name="dos Santos T.C."/>
            <person name="Barros A.L."/>
            <person name="Soares M.A."/>
            <person name="de Oliveira L.M."/>
            <person name="Marini M.M."/>
            <person name="Villalobos-Duno H."/>
            <person name="Cunha M.M."/>
            <person name="de Hoog S."/>
            <person name="da Silveira J.F."/>
            <person name="Henrissat B."/>
            <person name="Nino-Vega G.A."/>
            <person name="Cisalpino P.S."/>
            <person name="Mora-Montes H.M."/>
            <person name="Almeida S.R."/>
            <person name="Stajich J.E."/>
            <person name="Lopes-Bezerra L.M."/>
            <person name="Vasconcelos A.T."/>
            <person name="Felipe M.S."/>
        </authorList>
    </citation>
    <scope>NUCLEOTIDE SEQUENCE [LARGE SCALE GENOMIC DNA]</scope>
    <source>
        <strain evidence="3 4">1099-18</strain>
    </source>
</reference>
<accession>A0A0F2M1Z6</accession>
<sequence length="114" mass="13138">MRNITQRGNPEEEIRKNQRRKETARTTQAVKQHYLHGVSLLETSPVRRIVCMTLLTHPPLPRQASRAHFEAYARSEFAKNKGLGKKDFAAIEFLLRKGRRQLDVMSSPGITDVR</sequence>
<evidence type="ECO:0000313" key="4">
    <source>
        <dbReference type="Proteomes" id="UP000033710"/>
    </source>
</evidence>
<reference evidence="3 4" key="2">
    <citation type="journal article" date="2015" name="Eukaryot. Cell">
        <title>Asexual propagation of a virulent clone complex in a human and feline outbreak of sporotrichosis.</title>
        <authorList>
            <person name="Teixeira Mde M."/>
            <person name="Rodrigues A.M."/>
            <person name="Tsui C.K."/>
            <person name="de Almeida L.G."/>
            <person name="Van Diepeningen A.D."/>
            <person name="van den Ende B.G."/>
            <person name="Fernandes G.F."/>
            <person name="Kano R."/>
            <person name="Hamelin R.C."/>
            <person name="Lopes-Bezerra L.M."/>
            <person name="Vasconcelos A.T."/>
            <person name="de Hoog S."/>
            <person name="de Camargo Z.P."/>
            <person name="Felipe M.S."/>
        </authorList>
    </citation>
    <scope>NUCLEOTIDE SEQUENCE [LARGE SCALE GENOMIC DNA]</scope>
    <source>
        <strain evidence="3 4">1099-18</strain>
    </source>
</reference>
<dbReference type="Pfam" id="PF05347">
    <property type="entry name" value="Complex1_LYR"/>
    <property type="match status" value="1"/>
</dbReference>
<feature type="compositionally biased region" description="Basic and acidic residues" evidence="1">
    <location>
        <begin position="9"/>
        <end position="24"/>
    </location>
</feature>
<dbReference type="EMBL" id="AXCR01000009">
    <property type="protein sequence ID" value="KJR83727.1"/>
    <property type="molecule type" value="Genomic_DNA"/>
</dbReference>
<dbReference type="KEGG" id="ssck:SPSK_00189"/>